<keyword evidence="2" id="KW-1185">Reference proteome</keyword>
<dbReference type="OrthoDB" id="2691376at2759"/>
<gene>
    <name evidence="1" type="ORF">K503DRAFT_776425</name>
</gene>
<dbReference type="InParanoid" id="A0A1B7MJA7"/>
<reference evidence="1 2" key="1">
    <citation type="submission" date="2016-06" db="EMBL/GenBank/DDBJ databases">
        <title>Comparative genomics of the ectomycorrhizal sister species Rhizopogon vinicolor and Rhizopogon vesiculosus (Basidiomycota: Boletales) reveals a divergence of the mating type B locus.</title>
        <authorList>
            <consortium name="DOE Joint Genome Institute"/>
            <person name="Mujic A.B."/>
            <person name="Kuo A."/>
            <person name="Tritt A."/>
            <person name="Lipzen A."/>
            <person name="Chen C."/>
            <person name="Johnson J."/>
            <person name="Sharma A."/>
            <person name="Barry K."/>
            <person name="Grigoriev I.V."/>
            <person name="Spatafora J.W."/>
        </authorList>
    </citation>
    <scope>NUCLEOTIDE SEQUENCE [LARGE SCALE GENOMIC DNA]</scope>
    <source>
        <strain evidence="1 2">AM-OR11-026</strain>
    </source>
</reference>
<accession>A0A1B7MJA7</accession>
<sequence>MQLVGLPSNYLCKGYSSCSPNIHMAACRTDRYSCCQSNDNGEEGEMHYLY</sequence>
<protein>
    <submittedName>
        <fullName evidence="1">Uncharacterized protein</fullName>
    </submittedName>
</protein>
<evidence type="ECO:0000313" key="2">
    <source>
        <dbReference type="Proteomes" id="UP000092154"/>
    </source>
</evidence>
<dbReference type="Proteomes" id="UP000092154">
    <property type="component" value="Unassembled WGS sequence"/>
</dbReference>
<dbReference type="AlphaFoldDB" id="A0A1B7MJA7"/>
<organism evidence="1 2">
    <name type="scientific">Rhizopogon vinicolor AM-OR11-026</name>
    <dbReference type="NCBI Taxonomy" id="1314800"/>
    <lineage>
        <taxon>Eukaryota</taxon>
        <taxon>Fungi</taxon>
        <taxon>Dikarya</taxon>
        <taxon>Basidiomycota</taxon>
        <taxon>Agaricomycotina</taxon>
        <taxon>Agaricomycetes</taxon>
        <taxon>Agaricomycetidae</taxon>
        <taxon>Boletales</taxon>
        <taxon>Suillineae</taxon>
        <taxon>Rhizopogonaceae</taxon>
        <taxon>Rhizopogon</taxon>
    </lineage>
</organism>
<dbReference type="EMBL" id="KV448941">
    <property type="protein sequence ID" value="OAX32683.1"/>
    <property type="molecule type" value="Genomic_DNA"/>
</dbReference>
<name>A0A1B7MJA7_9AGAM</name>
<proteinExistence type="predicted"/>
<evidence type="ECO:0000313" key="1">
    <source>
        <dbReference type="EMBL" id="OAX32683.1"/>
    </source>
</evidence>